<dbReference type="STRING" id="284811.Q753L6"/>
<feature type="compositionally biased region" description="Low complexity" evidence="8">
    <location>
        <begin position="314"/>
        <end position="347"/>
    </location>
</feature>
<evidence type="ECO:0000259" key="9">
    <source>
        <dbReference type="PROSITE" id="PS50235"/>
    </source>
</evidence>
<protein>
    <recommendedName>
        <fullName evidence="3">ubiquitinyl hydrolase 1</fullName>
        <ecNumber evidence="3">3.4.19.12</ecNumber>
    </recommendedName>
</protein>
<dbReference type="OrthoDB" id="292964at2759"/>
<dbReference type="GO" id="GO:0004843">
    <property type="term" value="F:cysteine-type deubiquitinase activity"/>
    <property type="evidence" value="ECO:0000318"/>
    <property type="project" value="GO_Central"/>
</dbReference>
<dbReference type="EMBL" id="AE016819">
    <property type="protein sequence ID" value="AAS53667.2"/>
    <property type="molecule type" value="Genomic_DNA"/>
</dbReference>
<reference evidence="11" key="2">
    <citation type="journal article" date="2013" name="G3 (Bethesda)">
        <title>Genomes of Ashbya fungi isolated from insects reveal four mating-type loci, numerous translocations, lack of transposons, and distinct gene duplications.</title>
        <authorList>
            <person name="Dietrich F.S."/>
            <person name="Voegeli S."/>
            <person name="Kuo S."/>
            <person name="Philippsen P."/>
        </authorList>
    </citation>
    <scope>GENOME REANNOTATION</scope>
    <source>
        <strain evidence="11">ATCC 10895 / CBS 109.51 / FGSC 9923 / NRRL Y-1056</strain>
    </source>
</reference>
<evidence type="ECO:0000256" key="3">
    <source>
        <dbReference type="ARBA" id="ARBA00012759"/>
    </source>
</evidence>
<dbReference type="GeneID" id="4622106"/>
<dbReference type="Proteomes" id="UP000000591">
    <property type="component" value="Chromosome VI"/>
</dbReference>
<keyword evidence="7" id="KW-0788">Thiol protease</keyword>
<dbReference type="PANTHER" id="PTHR21646:SF24">
    <property type="entry name" value="UBIQUITIN CARBOXYL-TERMINAL HYDROLASE"/>
    <property type="match status" value="1"/>
</dbReference>
<dbReference type="RefSeq" id="NP_985843.2">
    <property type="nucleotide sequence ID" value="NM_211198.2"/>
</dbReference>
<evidence type="ECO:0000256" key="5">
    <source>
        <dbReference type="ARBA" id="ARBA00022786"/>
    </source>
</evidence>
<accession>Q753L6</accession>
<dbReference type="Gene3D" id="3.40.250.10">
    <property type="entry name" value="Rhodanese-like domain"/>
    <property type="match status" value="1"/>
</dbReference>
<dbReference type="GO" id="GO:0005829">
    <property type="term" value="C:cytosol"/>
    <property type="evidence" value="ECO:0000318"/>
    <property type="project" value="GO_Central"/>
</dbReference>
<dbReference type="InterPro" id="IPR050185">
    <property type="entry name" value="Ub_carboxyl-term_hydrolase"/>
</dbReference>
<feature type="compositionally biased region" description="Basic residues" evidence="8">
    <location>
        <begin position="271"/>
        <end position="289"/>
    </location>
</feature>
<evidence type="ECO:0000256" key="1">
    <source>
        <dbReference type="ARBA" id="ARBA00000707"/>
    </source>
</evidence>
<dbReference type="KEGG" id="ago:AGOS_AFR296C"/>
<dbReference type="GO" id="GO:0016579">
    <property type="term" value="P:protein deubiquitination"/>
    <property type="evidence" value="ECO:0007669"/>
    <property type="project" value="InterPro"/>
</dbReference>
<gene>
    <name evidence="10" type="ORF">AGOS_AFR296C</name>
</gene>
<evidence type="ECO:0000256" key="8">
    <source>
        <dbReference type="SAM" id="MobiDB-lite"/>
    </source>
</evidence>
<keyword evidence="4" id="KW-0645">Protease</keyword>
<evidence type="ECO:0000256" key="7">
    <source>
        <dbReference type="ARBA" id="ARBA00022807"/>
    </source>
</evidence>
<dbReference type="HOGENOM" id="CLU_004122_0_0_1"/>
<feature type="domain" description="USP" evidence="9">
    <location>
        <begin position="746"/>
        <end position="1168"/>
    </location>
</feature>
<dbReference type="InterPro" id="IPR028889">
    <property type="entry name" value="USP"/>
</dbReference>
<keyword evidence="11" id="KW-1185">Reference proteome</keyword>
<dbReference type="Pfam" id="PF00443">
    <property type="entry name" value="UCH"/>
    <property type="match status" value="1"/>
</dbReference>
<dbReference type="Gene3D" id="3.90.70.10">
    <property type="entry name" value="Cysteine proteinases"/>
    <property type="match status" value="1"/>
</dbReference>
<dbReference type="GO" id="GO:0005634">
    <property type="term" value="C:nucleus"/>
    <property type="evidence" value="ECO:0000318"/>
    <property type="project" value="GO_Central"/>
</dbReference>
<feature type="region of interest" description="Disordered" evidence="8">
    <location>
        <begin position="204"/>
        <end position="368"/>
    </location>
</feature>
<proteinExistence type="inferred from homology"/>
<dbReference type="InterPro" id="IPR018200">
    <property type="entry name" value="USP_CS"/>
</dbReference>
<dbReference type="InterPro" id="IPR036873">
    <property type="entry name" value="Rhodanese-like_dom_sf"/>
</dbReference>
<dbReference type="OMA" id="NAWDCPK"/>
<dbReference type="GO" id="GO:0006508">
    <property type="term" value="P:proteolysis"/>
    <property type="evidence" value="ECO:0007669"/>
    <property type="project" value="UniProtKB-KW"/>
</dbReference>
<dbReference type="EC" id="3.4.19.12" evidence="3"/>
<feature type="compositionally biased region" description="Polar residues" evidence="8">
    <location>
        <begin position="229"/>
        <end position="239"/>
    </location>
</feature>
<feature type="compositionally biased region" description="Low complexity" evidence="8">
    <location>
        <begin position="1014"/>
        <end position="1031"/>
    </location>
</feature>
<dbReference type="PROSITE" id="PS00973">
    <property type="entry name" value="USP_2"/>
    <property type="match status" value="1"/>
</dbReference>
<dbReference type="InterPro" id="IPR001394">
    <property type="entry name" value="Peptidase_C19_UCH"/>
</dbReference>
<dbReference type="AlphaFoldDB" id="Q753L6"/>
<feature type="compositionally biased region" description="Low complexity" evidence="8">
    <location>
        <begin position="204"/>
        <end position="219"/>
    </location>
</feature>
<comment type="catalytic activity">
    <reaction evidence="1">
        <text>Thiol-dependent hydrolysis of ester, thioester, amide, peptide and isopeptide bonds formed by the C-terminal Gly of ubiquitin (a 76-residue protein attached to proteins as an intracellular targeting signal).</text>
        <dbReference type="EC" id="3.4.19.12"/>
    </reaction>
</comment>
<dbReference type="FunCoup" id="Q753L6">
    <property type="interactions" value="60"/>
</dbReference>
<sequence length="1169" mass="133511">MSVPYIPEYSSELRTFVQEAYEQQVQELYPRLRFEKLVDLLERAANLFESYQDLVREGQTREGLMAYVIGAFYLYLIIPQSIEFHTRNLSYSLYTDLRKHYEREPNMTNVVQMVTEKVDAVLLRQTPEDGERGDTKLYRKRAYSVPEKGVARSSDSLQHLTVDGKRRGGHHAIGGAIPEVAVQADTLWSAPKLEENDLLRTVVSVSRSPSVSLSRPSSRGGDFVENALDGNSTKNGGRNTSKREGRRNSRRSDRSGRRNDGAKQRNGRSPNRSRSRGRSRSRVRNRSRSQTRIGGPTSDMADAKERGRTRSRSWSRSGSRSPSYSIRSTGGSRSPSRSPSRSASRSPIRGRSRSRSGSRTPELGSATASVHSWSYLQTTGQQSRWSVLPNDLPNAGQNKYNQESAVSFEQQELDRPHNSRVEPYNPFANGNAAGLESCNPLTRLYETSSIKCSDLMIILESDIQDRVLFIDLRPPKRYELNHIVARHLINIDPLLLWDTERSAPITSVNEFERRLDNPLFTTRGQFSYLVCYTDNHTSMNMDFKFELTFFELVYMGKPRLLTKCLQGGYDQWRLYLKTNTKSIHAKISDFMWRANFLGRDTSVSDHNPFRATPPVPTARPPVPPLPTAPPPVAPYISSPRPVPFIPLQQPSLSLLHTSANIVKPGKAELRNELSRITGQIDHTQYNQPEKYRYLPDSRESPYPIEYEDPKHTERSRGWLSAGSSEAHFSVPTIEKNPNEYIALSITGLRNMSNTCYINSMLQCLFSTTEFRNLFLSNKYSRYLKSSNMDNMSRSFYMLFKKMYMNGGCSVVPSGFLKMCSYLKPDLRIPHGQQDTQEFLLFLLDRLRDELSYLAAVVNDYPQLLLHESSVLKVNDKEYTTWFDQNFEKNGLSPIDSIFQGQIEHQLSCQRCDFSSYSYSTFYVLSLALPNPGSKAFGKAKKLRLEDCINFFTCDEVLTGQNAWDCPKCGVNSSGDRQMNSEKSKRKNKFFMGSENANSANSNRDHLPRLFKIGSKSRSRSSSPFISGPKSSGKTHEKRYNKKLATIKSLNFITLPRILIIHLSRFVYDLTKKNNTVVTYPLILNIVLKNNEVAKYRLYSTINHFGTLISGHYTSLVNKDLQHEIREGKQKWYYFDDEIVKLDPNHGNYDRGITSVSSSDVYLLFYERIS</sequence>
<dbReference type="SUPFAM" id="SSF54001">
    <property type="entry name" value="Cysteine proteinases"/>
    <property type="match status" value="1"/>
</dbReference>
<keyword evidence="5" id="KW-0833">Ubl conjugation pathway</keyword>
<dbReference type="PANTHER" id="PTHR21646">
    <property type="entry name" value="UBIQUITIN CARBOXYL-TERMINAL HYDROLASE"/>
    <property type="match status" value="1"/>
</dbReference>
<dbReference type="eggNOG" id="KOG1868">
    <property type="taxonomic scope" value="Eukaryota"/>
</dbReference>
<organism evidence="10 11">
    <name type="scientific">Eremothecium gossypii (strain ATCC 10895 / CBS 109.51 / FGSC 9923 / NRRL Y-1056)</name>
    <name type="common">Yeast</name>
    <name type="synonym">Ashbya gossypii</name>
    <dbReference type="NCBI Taxonomy" id="284811"/>
    <lineage>
        <taxon>Eukaryota</taxon>
        <taxon>Fungi</taxon>
        <taxon>Dikarya</taxon>
        <taxon>Ascomycota</taxon>
        <taxon>Saccharomycotina</taxon>
        <taxon>Saccharomycetes</taxon>
        <taxon>Saccharomycetales</taxon>
        <taxon>Saccharomycetaceae</taxon>
        <taxon>Eremothecium</taxon>
    </lineage>
</organism>
<evidence type="ECO:0000256" key="2">
    <source>
        <dbReference type="ARBA" id="ARBA00009085"/>
    </source>
</evidence>
<feature type="region of interest" description="Disordered" evidence="8">
    <location>
        <begin position="1014"/>
        <end position="1037"/>
    </location>
</feature>
<dbReference type="SUPFAM" id="SSF52821">
    <property type="entry name" value="Rhodanese/Cell cycle control phosphatase"/>
    <property type="match status" value="1"/>
</dbReference>
<dbReference type="InterPro" id="IPR038765">
    <property type="entry name" value="Papain-like_cys_pep_sf"/>
</dbReference>
<feature type="compositionally biased region" description="Basic and acidic residues" evidence="8">
    <location>
        <begin position="241"/>
        <end position="263"/>
    </location>
</feature>
<keyword evidence="6" id="KW-0378">Hydrolase</keyword>
<dbReference type="GO" id="GO:0031647">
    <property type="term" value="P:regulation of protein stability"/>
    <property type="evidence" value="ECO:0000318"/>
    <property type="project" value="GO_Central"/>
</dbReference>
<dbReference type="InParanoid" id="Q753L6"/>
<dbReference type="PROSITE" id="PS50235">
    <property type="entry name" value="USP_3"/>
    <property type="match status" value="1"/>
</dbReference>
<evidence type="ECO:0000256" key="6">
    <source>
        <dbReference type="ARBA" id="ARBA00022801"/>
    </source>
</evidence>
<evidence type="ECO:0000313" key="11">
    <source>
        <dbReference type="Proteomes" id="UP000000591"/>
    </source>
</evidence>
<comment type="similarity">
    <text evidence="2">Belongs to the peptidase C19 family.</text>
</comment>
<reference evidence="10 11" key="1">
    <citation type="journal article" date="2004" name="Science">
        <title>The Ashbya gossypii genome as a tool for mapping the ancient Saccharomyces cerevisiae genome.</title>
        <authorList>
            <person name="Dietrich F.S."/>
            <person name="Voegeli S."/>
            <person name="Brachat S."/>
            <person name="Lerch A."/>
            <person name="Gates K."/>
            <person name="Steiner S."/>
            <person name="Mohr C."/>
            <person name="Pohlmann R."/>
            <person name="Luedi P."/>
            <person name="Choi S."/>
            <person name="Wing R.A."/>
            <person name="Flavier A."/>
            <person name="Gaffney T.D."/>
            <person name="Philippsen P."/>
        </authorList>
    </citation>
    <scope>NUCLEOTIDE SEQUENCE [LARGE SCALE GENOMIC DNA]</scope>
    <source>
        <strain evidence="11">ATCC 10895 / CBS 109.51 / FGSC 9923 / NRRL Y-1056</strain>
    </source>
</reference>
<evidence type="ECO:0000313" key="10">
    <source>
        <dbReference type="EMBL" id="AAS53667.2"/>
    </source>
</evidence>
<name>Q753L6_EREGS</name>
<evidence type="ECO:0000256" key="4">
    <source>
        <dbReference type="ARBA" id="ARBA00022670"/>
    </source>
</evidence>